<dbReference type="Pfam" id="PF00482">
    <property type="entry name" value="T2SSF"/>
    <property type="match status" value="2"/>
</dbReference>
<comment type="subcellular location">
    <subcellularLocation>
        <location evidence="1">Cell membrane</location>
        <topology evidence="1">Multi-pass membrane protein</topology>
    </subcellularLocation>
</comment>
<evidence type="ECO:0000313" key="9">
    <source>
        <dbReference type="EMBL" id="ALX48071.1"/>
    </source>
</evidence>
<dbReference type="Proteomes" id="UP000050331">
    <property type="component" value="Chromosome"/>
</dbReference>
<keyword evidence="3" id="KW-1003">Cell membrane</keyword>
<dbReference type="NCBIfam" id="NF041012">
    <property type="entry name" value="T4P_ComGB"/>
    <property type="match status" value="1"/>
</dbReference>
<dbReference type="RefSeq" id="WP_068442871.1">
    <property type="nucleotide sequence ID" value="NZ_CP013862.1"/>
</dbReference>
<reference evidence="9 10" key="1">
    <citation type="submission" date="2016-01" db="EMBL/GenBank/DDBJ databases">
        <title>Complete genome sequence of strain Lentibacillus amyloliquefaciens LAM0015T isolated from saline sediment.</title>
        <authorList>
            <person name="Wang J.-L."/>
            <person name="He M.-X."/>
        </authorList>
    </citation>
    <scope>NUCLEOTIDE SEQUENCE [LARGE SCALE GENOMIC DNA]</scope>
    <source>
        <strain evidence="9 10">LAM0015</strain>
    </source>
</reference>
<proteinExistence type="inferred from homology"/>
<organism evidence="9 10">
    <name type="scientific">Lentibacillus amyloliquefaciens</name>
    <dbReference type="NCBI Taxonomy" id="1472767"/>
    <lineage>
        <taxon>Bacteria</taxon>
        <taxon>Bacillati</taxon>
        <taxon>Bacillota</taxon>
        <taxon>Bacilli</taxon>
        <taxon>Bacillales</taxon>
        <taxon>Bacillaceae</taxon>
        <taxon>Lentibacillus</taxon>
    </lineage>
</organism>
<evidence type="ECO:0000313" key="10">
    <source>
        <dbReference type="Proteomes" id="UP000050331"/>
    </source>
</evidence>
<dbReference type="EMBL" id="CP013862">
    <property type="protein sequence ID" value="ALX48071.1"/>
    <property type="molecule type" value="Genomic_DNA"/>
</dbReference>
<keyword evidence="10" id="KW-1185">Reference proteome</keyword>
<dbReference type="STRING" id="1472767.AOX59_05295"/>
<dbReference type="InterPro" id="IPR018076">
    <property type="entry name" value="T2SS_GspF_dom"/>
</dbReference>
<keyword evidence="6 7" id="KW-0472">Membrane</keyword>
<dbReference type="PANTHER" id="PTHR30012">
    <property type="entry name" value="GENERAL SECRETION PATHWAY PROTEIN"/>
    <property type="match status" value="1"/>
</dbReference>
<evidence type="ECO:0000256" key="6">
    <source>
        <dbReference type="ARBA" id="ARBA00023136"/>
    </source>
</evidence>
<dbReference type="InterPro" id="IPR047692">
    <property type="entry name" value="T4P_ComGB"/>
</dbReference>
<dbReference type="PRINTS" id="PR00812">
    <property type="entry name" value="BCTERIALGSPF"/>
</dbReference>
<evidence type="ECO:0000256" key="4">
    <source>
        <dbReference type="ARBA" id="ARBA00022692"/>
    </source>
</evidence>
<feature type="transmembrane region" description="Helical" evidence="7">
    <location>
        <begin position="157"/>
        <end position="187"/>
    </location>
</feature>
<dbReference type="AlphaFoldDB" id="A0A0U4EXM7"/>
<protein>
    <submittedName>
        <fullName evidence="9">Chromosome partitioning protein ParA</fullName>
    </submittedName>
</protein>
<feature type="domain" description="Type II secretion system protein GspF" evidence="8">
    <location>
        <begin position="25"/>
        <end position="137"/>
    </location>
</feature>
<dbReference type="PANTHER" id="PTHR30012:SF0">
    <property type="entry name" value="TYPE II SECRETION SYSTEM PROTEIN F-RELATED"/>
    <property type="match status" value="1"/>
</dbReference>
<evidence type="ECO:0000256" key="7">
    <source>
        <dbReference type="SAM" id="Phobius"/>
    </source>
</evidence>
<dbReference type="Gene3D" id="1.20.81.30">
    <property type="entry name" value="Type II secretion system (T2SS), domain F"/>
    <property type="match status" value="2"/>
</dbReference>
<dbReference type="GO" id="GO:0005886">
    <property type="term" value="C:plasma membrane"/>
    <property type="evidence" value="ECO:0007669"/>
    <property type="project" value="UniProtKB-SubCell"/>
</dbReference>
<keyword evidence="5 7" id="KW-1133">Transmembrane helix</keyword>
<dbReference type="InterPro" id="IPR003004">
    <property type="entry name" value="GspF/PilC"/>
</dbReference>
<dbReference type="InterPro" id="IPR042094">
    <property type="entry name" value="T2SS_GspF_sf"/>
</dbReference>
<sequence length="351" mass="41104">MVLWQKIRFYRSRNNALKQELQLRFLKRLSRLMDNGYPIVQALEIIQWDTQLKSAASSVKASLKSGKHFDEALDELHFRQSITAYLYFVRSNGDLRTSIAKCITMFEQRLQYMRKFQESVRYPLILLLVFAVLLYFVKQSVLPSFTDLFQNSAQTSSTIMLTMTFIDLTLTFLMLFSLILGTGFLLWRFQEKNINIENRIKLYSLLPVYRHYKRMEVSFLFASHLSSLLTTGLSMKEILENMAKQQKQPVLAYYASLLTSELSKGIYVTNLLASLPLIDNQISLIFQKNADKEALEKDLSIYAEFQTEEIHRKIMKAITYIQPIFFLILASLIIFIYMALMWPMFQLINTI</sequence>
<dbReference type="OrthoDB" id="2974223at2"/>
<feature type="domain" description="Type II secretion system protein GspF" evidence="8">
    <location>
        <begin position="221"/>
        <end position="343"/>
    </location>
</feature>
<feature type="transmembrane region" description="Helical" evidence="7">
    <location>
        <begin position="119"/>
        <end position="137"/>
    </location>
</feature>
<accession>A0A0U4EXM7</accession>
<evidence type="ECO:0000256" key="3">
    <source>
        <dbReference type="ARBA" id="ARBA00022475"/>
    </source>
</evidence>
<keyword evidence="4 7" id="KW-0812">Transmembrane</keyword>
<feature type="transmembrane region" description="Helical" evidence="7">
    <location>
        <begin position="320"/>
        <end position="345"/>
    </location>
</feature>
<evidence type="ECO:0000259" key="8">
    <source>
        <dbReference type="Pfam" id="PF00482"/>
    </source>
</evidence>
<evidence type="ECO:0000256" key="2">
    <source>
        <dbReference type="ARBA" id="ARBA00005745"/>
    </source>
</evidence>
<comment type="similarity">
    <text evidence="2">Belongs to the GSP F family.</text>
</comment>
<evidence type="ECO:0000256" key="5">
    <source>
        <dbReference type="ARBA" id="ARBA00022989"/>
    </source>
</evidence>
<name>A0A0U4EXM7_9BACI</name>
<gene>
    <name evidence="9" type="ORF">AOX59_05295</name>
</gene>
<dbReference type="KEGG" id="lao:AOX59_05295"/>
<evidence type="ECO:0000256" key="1">
    <source>
        <dbReference type="ARBA" id="ARBA00004651"/>
    </source>
</evidence>